<evidence type="ECO:0000313" key="8">
    <source>
        <dbReference type="EMBL" id="AZQ77165.1"/>
    </source>
</evidence>
<dbReference type="InterPro" id="IPR029061">
    <property type="entry name" value="THDP-binding"/>
</dbReference>
<dbReference type="PANTHER" id="PTHR42916">
    <property type="entry name" value="2-SUCCINYL-5-ENOLPYRUVYL-6-HYDROXY-3-CYCLOHEXENE-1-CARBOXYLATE SYNTHASE"/>
    <property type="match status" value="1"/>
</dbReference>
<dbReference type="GO" id="GO:0070204">
    <property type="term" value="F:2-succinyl-5-enolpyruvyl-6-hydroxy-3-cyclohexene-1-carboxylic-acid synthase activity"/>
    <property type="evidence" value="ECO:0007669"/>
    <property type="project" value="UniProtKB-UniRule"/>
</dbReference>
<dbReference type="Pfam" id="PF02776">
    <property type="entry name" value="TPP_enzyme_N"/>
    <property type="match status" value="1"/>
</dbReference>
<comment type="pathway">
    <text evidence="6">Quinol/quinone metabolism; 1,4-dihydroxy-2-naphthoate biosynthesis; 1,4-dihydroxy-2-naphthoate from chorismate: step 2/7.</text>
</comment>
<evidence type="ECO:0000259" key="7">
    <source>
        <dbReference type="Pfam" id="PF02776"/>
    </source>
</evidence>
<protein>
    <recommendedName>
        <fullName evidence="6">2-succinyl-5-enolpyruvyl-6-hydroxy-3-cyclohexene-1-carboxylate synthase</fullName>
        <shortName evidence="6">SEPHCHC synthase</shortName>
        <ecNumber evidence="6">2.2.1.9</ecNumber>
    </recommendedName>
    <alternativeName>
        <fullName evidence="6">Menaquinone biosynthesis protein MenD</fullName>
    </alternativeName>
</protein>
<organism evidence="8 9">
    <name type="scientific">Flaviflexus ciconiae</name>
    <dbReference type="NCBI Taxonomy" id="2496867"/>
    <lineage>
        <taxon>Bacteria</taxon>
        <taxon>Bacillati</taxon>
        <taxon>Actinomycetota</taxon>
        <taxon>Actinomycetes</taxon>
        <taxon>Actinomycetales</taxon>
        <taxon>Actinomycetaceae</taxon>
        <taxon>Flaviflexus</taxon>
    </lineage>
</organism>
<dbReference type="PIRSF" id="PIRSF004983">
    <property type="entry name" value="MenD"/>
    <property type="match status" value="1"/>
</dbReference>
<dbReference type="InterPro" id="IPR012001">
    <property type="entry name" value="Thiamin_PyroP_enz_TPP-bd_dom"/>
</dbReference>
<keyword evidence="3 6" id="KW-0460">Magnesium</keyword>
<comment type="cofactor">
    <cofactor evidence="6">
        <name>thiamine diphosphate</name>
        <dbReference type="ChEBI" id="CHEBI:58937"/>
    </cofactor>
    <text evidence="6">Binds 1 thiamine pyrophosphate per subunit.</text>
</comment>
<name>A0A3S9PXW7_9ACTO</name>
<dbReference type="GO" id="GO:0030145">
    <property type="term" value="F:manganese ion binding"/>
    <property type="evidence" value="ECO:0007669"/>
    <property type="project" value="UniProtKB-UniRule"/>
</dbReference>
<comment type="pathway">
    <text evidence="6">Quinol/quinone metabolism; menaquinone biosynthesis.</text>
</comment>
<dbReference type="GO" id="GO:0000287">
    <property type="term" value="F:magnesium ion binding"/>
    <property type="evidence" value="ECO:0007669"/>
    <property type="project" value="UniProtKB-UniRule"/>
</dbReference>
<dbReference type="Gene3D" id="3.40.50.970">
    <property type="match status" value="2"/>
</dbReference>
<evidence type="ECO:0000313" key="9">
    <source>
        <dbReference type="Proteomes" id="UP000280344"/>
    </source>
</evidence>
<dbReference type="HAMAP" id="MF_01659">
    <property type="entry name" value="MenD"/>
    <property type="match status" value="1"/>
</dbReference>
<dbReference type="InterPro" id="IPR004433">
    <property type="entry name" value="MenaQ_synth_MenD"/>
</dbReference>
<proteinExistence type="inferred from homology"/>
<evidence type="ECO:0000256" key="6">
    <source>
        <dbReference type="HAMAP-Rule" id="MF_01659"/>
    </source>
</evidence>
<dbReference type="Gene3D" id="3.40.50.1220">
    <property type="entry name" value="TPP-binding domain"/>
    <property type="match status" value="1"/>
</dbReference>
<comment type="function">
    <text evidence="6">Catalyzes the thiamine diphosphate-dependent decarboxylation of 2-oxoglutarate and the subsequent addition of the resulting succinic semialdehyde-thiamine pyrophosphate anion to isochorismate to yield 2-succinyl-5-enolpyruvyl-6-hydroxy-3-cyclohexene-1-carboxylate (SEPHCHC).</text>
</comment>
<dbReference type="EC" id="2.2.1.9" evidence="6"/>
<evidence type="ECO:0000256" key="1">
    <source>
        <dbReference type="ARBA" id="ARBA00022679"/>
    </source>
</evidence>
<dbReference type="UniPathway" id="UPA00079"/>
<keyword evidence="5 6" id="KW-0464">Manganese</keyword>
<evidence type="ECO:0000256" key="2">
    <source>
        <dbReference type="ARBA" id="ARBA00022723"/>
    </source>
</evidence>
<reference evidence="8 9" key="1">
    <citation type="submission" date="2018-12" db="EMBL/GenBank/DDBJ databases">
        <title>Complete genome sequence of Flaviflexus sp. H23T48.</title>
        <authorList>
            <person name="Bae J.-W."/>
            <person name="Lee J.-Y."/>
        </authorList>
    </citation>
    <scope>NUCLEOTIDE SEQUENCE [LARGE SCALE GENOMIC DNA]</scope>
    <source>
        <strain evidence="8 9">H23T48</strain>
    </source>
</reference>
<dbReference type="EMBL" id="CP034593">
    <property type="protein sequence ID" value="AZQ77165.1"/>
    <property type="molecule type" value="Genomic_DNA"/>
</dbReference>
<keyword evidence="1 6" id="KW-0808">Transferase</keyword>
<dbReference type="KEGG" id="flh:EJ997_07285"/>
<dbReference type="GO" id="GO:0009234">
    <property type="term" value="P:menaquinone biosynthetic process"/>
    <property type="evidence" value="ECO:0007669"/>
    <property type="project" value="UniProtKB-UniRule"/>
</dbReference>
<comment type="catalytic activity">
    <reaction evidence="6">
        <text>isochorismate + 2-oxoglutarate + H(+) = 5-enolpyruvoyl-6-hydroxy-2-succinyl-cyclohex-3-ene-1-carboxylate + CO2</text>
        <dbReference type="Rhea" id="RHEA:25593"/>
        <dbReference type="ChEBI" id="CHEBI:15378"/>
        <dbReference type="ChEBI" id="CHEBI:16526"/>
        <dbReference type="ChEBI" id="CHEBI:16810"/>
        <dbReference type="ChEBI" id="CHEBI:29780"/>
        <dbReference type="ChEBI" id="CHEBI:58818"/>
        <dbReference type="EC" id="2.2.1.9"/>
    </reaction>
</comment>
<dbReference type="Proteomes" id="UP000280344">
    <property type="component" value="Chromosome"/>
</dbReference>
<dbReference type="CDD" id="cd07037">
    <property type="entry name" value="TPP_PYR_MenD"/>
    <property type="match status" value="1"/>
</dbReference>
<keyword evidence="2 6" id="KW-0479">Metal-binding</keyword>
<dbReference type="NCBIfam" id="TIGR00173">
    <property type="entry name" value="menD"/>
    <property type="match status" value="1"/>
</dbReference>
<keyword evidence="9" id="KW-1185">Reference proteome</keyword>
<dbReference type="PANTHER" id="PTHR42916:SF1">
    <property type="entry name" value="PROTEIN PHYLLO, CHLOROPLASTIC"/>
    <property type="match status" value="1"/>
</dbReference>
<comment type="cofactor">
    <cofactor evidence="6">
        <name>Mg(2+)</name>
        <dbReference type="ChEBI" id="CHEBI:18420"/>
    </cofactor>
    <cofactor evidence="6">
        <name>Mn(2+)</name>
        <dbReference type="ChEBI" id="CHEBI:29035"/>
    </cofactor>
</comment>
<sequence>MAVPEGHERCLGSHGRSPVSSQESAQLVLSRLVALGIEHVVLCPGSRSAPLAYGLAELERAGAITLHVETDERVAAFVALGIGRASGIPAPVVTTSGSAVANLHPAAVEAYHSGVPFIALTADRPEWMRGSGANQTTNQVGILGPNLVGQADLTAEQIIADPEQIGRLVGLSWNGPVHINVSFENPLNPEGAVFDAIPTRGAFNGDVRALEARASNRTSVSGQGIEPERLDDRSTVIVAGPGTPYAEILGRAGAGTVPIIAEPACGERNLAEAVPAGRILADVFANDIERVIVVGHPTLSRPVTQLISRSDIEVITVANDPVPTDPGRVGRVVEVMPEIAPQPRWLARWQRAGEAAWKAGRDLLGNDLDALGAAAVIADAPGQWFLGASNVIRDVDLLAGHPDAVFHANRGLAGIDGTMSTTRGMAKILGPMKVAVGDLTFIHDLGGLVLTRGQDEPAADIVVIDDSGGGIFATLEHGQDRYADTFERVFRTAKSLDIPGAARAFGWEAVEVTDRQHLTEVLALPPAGRVIRVACERPVTEVRAKRTELARAMAFEAAKAAGGPESVQTP</sequence>
<dbReference type="AlphaFoldDB" id="A0A3S9PXW7"/>
<dbReference type="GO" id="GO:0030976">
    <property type="term" value="F:thiamine pyrophosphate binding"/>
    <property type="evidence" value="ECO:0007669"/>
    <property type="project" value="UniProtKB-UniRule"/>
</dbReference>
<accession>A0A3S9PXW7</accession>
<dbReference type="SUPFAM" id="SSF52518">
    <property type="entry name" value="Thiamin diphosphate-binding fold (THDP-binding)"/>
    <property type="match status" value="2"/>
</dbReference>
<evidence type="ECO:0000256" key="5">
    <source>
        <dbReference type="ARBA" id="ARBA00023211"/>
    </source>
</evidence>
<keyword evidence="4 6" id="KW-0786">Thiamine pyrophosphate</keyword>
<comment type="similarity">
    <text evidence="6">Belongs to the TPP enzyme family. MenD subfamily.</text>
</comment>
<keyword evidence="6" id="KW-0474">Menaquinone biosynthesis</keyword>
<dbReference type="UniPathway" id="UPA01057">
    <property type="reaction ID" value="UER00164"/>
</dbReference>
<evidence type="ECO:0000256" key="4">
    <source>
        <dbReference type="ARBA" id="ARBA00023052"/>
    </source>
</evidence>
<feature type="domain" description="Thiamine pyrophosphate enzyme N-terminal TPP-binding" evidence="7">
    <location>
        <begin position="25"/>
        <end position="140"/>
    </location>
</feature>
<dbReference type="OrthoDB" id="9791859at2"/>
<evidence type="ECO:0000256" key="3">
    <source>
        <dbReference type="ARBA" id="ARBA00022842"/>
    </source>
</evidence>
<gene>
    <name evidence="6 8" type="primary">menD</name>
    <name evidence="8" type="ORF">EJ997_07285</name>
</gene>
<comment type="subunit">
    <text evidence="6">Homodimer.</text>
</comment>